<proteinExistence type="predicted"/>
<dbReference type="Pfam" id="PF01145">
    <property type="entry name" value="Band_7"/>
    <property type="match status" value="1"/>
</dbReference>
<evidence type="ECO:0000313" key="3">
    <source>
        <dbReference type="EMBL" id="OKH14022.1"/>
    </source>
</evidence>
<gene>
    <name evidence="3" type="ORF">NIES592_11940</name>
</gene>
<comment type="caution">
    <text evidence="3">The sequence shown here is derived from an EMBL/GenBank/DDBJ whole genome shotgun (WGS) entry which is preliminary data.</text>
</comment>
<keyword evidence="1" id="KW-0472">Membrane</keyword>
<keyword evidence="4" id="KW-1185">Reference proteome</keyword>
<dbReference type="EMBL" id="MRCA01000005">
    <property type="protein sequence ID" value="OKH14022.1"/>
    <property type="molecule type" value="Genomic_DNA"/>
</dbReference>
<dbReference type="InterPro" id="IPR001107">
    <property type="entry name" value="Band_7"/>
</dbReference>
<dbReference type="InterPro" id="IPR000163">
    <property type="entry name" value="Prohibitin"/>
</dbReference>
<dbReference type="CDD" id="cd03401">
    <property type="entry name" value="SPFH_prohibitin"/>
    <property type="match status" value="1"/>
</dbReference>
<accession>A0A1U7GZQ8</accession>
<feature type="domain" description="Band 7" evidence="2">
    <location>
        <begin position="32"/>
        <end position="195"/>
    </location>
</feature>
<dbReference type="PANTHER" id="PTHR23222:SF0">
    <property type="entry name" value="PROHIBITIN 1"/>
    <property type="match status" value="1"/>
</dbReference>
<dbReference type="InterPro" id="IPR036013">
    <property type="entry name" value="Band_7/SPFH_dom_sf"/>
</dbReference>
<evidence type="ECO:0000313" key="4">
    <source>
        <dbReference type="Proteomes" id="UP000186391"/>
    </source>
</evidence>
<dbReference type="GO" id="GO:0008233">
    <property type="term" value="F:peptidase activity"/>
    <property type="evidence" value="ECO:0007669"/>
    <property type="project" value="UniProtKB-KW"/>
</dbReference>
<dbReference type="GO" id="GO:0016020">
    <property type="term" value="C:membrane"/>
    <property type="evidence" value="ECO:0007669"/>
    <property type="project" value="InterPro"/>
</dbReference>
<feature type="transmembrane region" description="Helical" evidence="1">
    <location>
        <begin position="12"/>
        <end position="31"/>
    </location>
</feature>
<protein>
    <submittedName>
        <fullName evidence="3">Membrane protease subunit, stomatin/prohibitin</fullName>
    </submittedName>
</protein>
<dbReference type="SMART" id="SM00244">
    <property type="entry name" value="PHB"/>
    <property type="match status" value="1"/>
</dbReference>
<dbReference type="PRINTS" id="PR00679">
    <property type="entry name" value="PROHIBITIN"/>
</dbReference>
<dbReference type="Gene3D" id="3.30.479.30">
    <property type="entry name" value="Band 7 domain"/>
    <property type="match status" value="1"/>
</dbReference>
<keyword evidence="3" id="KW-0378">Hydrolase</keyword>
<keyword evidence="1" id="KW-0812">Transmembrane</keyword>
<dbReference type="PANTHER" id="PTHR23222">
    <property type="entry name" value="PROHIBITIN"/>
    <property type="match status" value="1"/>
</dbReference>
<dbReference type="AlphaFoldDB" id="A0A1U7GZQ8"/>
<dbReference type="RefSeq" id="WP_073555844.1">
    <property type="nucleotide sequence ID" value="NZ_MRCA01000005.1"/>
</dbReference>
<dbReference type="SUPFAM" id="SSF117892">
    <property type="entry name" value="Band 7/SPFH domain"/>
    <property type="match status" value="1"/>
</dbReference>
<name>A0A1U7GZQ8_9CYAN</name>
<keyword evidence="3" id="KW-0645">Protease</keyword>
<sequence length="281" mass="31173">MHSTRRNIERNFPFGFYLGGGVMVLILAFIFRPFTIVNAGERGVVMQFGKVQDRVLDEGIHPIMPVVTSVRKLNVRVAKNSFKADAASRDLQKVTTELAVNWHIDPTRINKVFQKVGDNEQIVLGIMTPAVSEVLKAATAKKTAEEIITKRTELKQEIDNDLKTRLAAYGVIVDDVSLVDFAFSPEFSRAIEAKQIAEQEAKQAEFIAKKATQEAQADINRAKGQAEAQKLLRLTLTPELLQKQAIEKWDGHFPTVMGGNGSLPLININPANLNSQKPANQ</sequence>
<dbReference type="Proteomes" id="UP000186391">
    <property type="component" value="Unassembled WGS sequence"/>
</dbReference>
<keyword evidence="1" id="KW-1133">Transmembrane helix</keyword>
<dbReference type="OrthoDB" id="9812991at2"/>
<organism evidence="3 4">
    <name type="scientific">Fischerella major NIES-592</name>
    <dbReference type="NCBI Taxonomy" id="210994"/>
    <lineage>
        <taxon>Bacteria</taxon>
        <taxon>Bacillati</taxon>
        <taxon>Cyanobacteriota</taxon>
        <taxon>Cyanophyceae</taxon>
        <taxon>Nostocales</taxon>
        <taxon>Hapalosiphonaceae</taxon>
        <taxon>Fischerella</taxon>
    </lineage>
</organism>
<evidence type="ECO:0000256" key="1">
    <source>
        <dbReference type="SAM" id="Phobius"/>
    </source>
</evidence>
<evidence type="ECO:0000259" key="2">
    <source>
        <dbReference type="SMART" id="SM00244"/>
    </source>
</evidence>
<dbReference type="GO" id="GO:0006508">
    <property type="term" value="P:proteolysis"/>
    <property type="evidence" value="ECO:0007669"/>
    <property type="project" value="UniProtKB-KW"/>
</dbReference>
<reference evidence="3 4" key="1">
    <citation type="submission" date="2016-11" db="EMBL/GenBank/DDBJ databases">
        <title>Draft Genome Sequences of Nine Cyanobacterial Strains from Diverse Habitats.</title>
        <authorList>
            <person name="Zhu T."/>
            <person name="Hou S."/>
            <person name="Lu X."/>
            <person name="Hess W.R."/>
        </authorList>
    </citation>
    <scope>NUCLEOTIDE SEQUENCE [LARGE SCALE GENOMIC DNA]</scope>
    <source>
        <strain evidence="3 4">NIES-592</strain>
    </source>
</reference>